<name>A0A8J8NJU8_HALGN</name>
<sequence length="236" mass="27439">MEEDDFNKREELLFMCKINIQCERYDQLYEHCLEFAVMGGEELTVEEREYLATAFKNVVGEKRSQWRILNEIEEREKDKESSSNVERVKAYKVKVEAELTEKCSEILALLEQNVIPKTHTEEAIVFFLKMKAEGEKRSAASQRALLAYTQAVERANKTLSSVHPVKLGLALNYSVFFHEIMLSPERAIVIARDAFNAAIIEIDSRKDQNYRESSLLMQLMRDNILLWTAEFNDNSK</sequence>
<evidence type="ECO:0000313" key="3">
    <source>
        <dbReference type="EMBL" id="TNV75806.1"/>
    </source>
</evidence>
<dbReference type="SMART" id="SM00101">
    <property type="entry name" value="14_3_3"/>
    <property type="match status" value="1"/>
</dbReference>
<dbReference type="Proteomes" id="UP000785679">
    <property type="component" value="Unassembled WGS sequence"/>
</dbReference>
<keyword evidence="4" id="KW-1185">Reference proteome</keyword>
<evidence type="ECO:0000313" key="4">
    <source>
        <dbReference type="Proteomes" id="UP000785679"/>
    </source>
</evidence>
<dbReference type="PRINTS" id="PR00305">
    <property type="entry name" value="1433ZETA"/>
</dbReference>
<dbReference type="Gene3D" id="1.20.190.20">
    <property type="entry name" value="14-3-3 domain"/>
    <property type="match status" value="1"/>
</dbReference>
<gene>
    <name evidence="3" type="ORF">FGO68_gene6714</name>
</gene>
<dbReference type="PANTHER" id="PTHR18860">
    <property type="entry name" value="14-3-3 PROTEIN"/>
    <property type="match status" value="1"/>
</dbReference>
<accession>A0A8J8NJU8</accession>
<reference evidence="3" key="1">
    <citation type="submission" date="2019-06" db="EMBL/GenBank/DDBJ databases">
        <authorList>
            <person name="Zheng W."/>
        </authorList>
    </citation>
    <scope>NUCLEOTIDE SEQUENCE</scope>
    <source>
        <strain evidence="3">QDHG01</strain>
    </source>
</reference>
<dbReference type="AlphaFoldDB" id="A0A8J8NJU8"/>
<dbReference type="SUPFAM" id="SSF48445">
    <property type="entry name" value="14-3-3 protein"/>
    <property type="match status" value="1"/>
</dbReference>
<comment type="caution">
    <text evidence="3">The sequence shown here is derived from an EMBL/GenBank/DDBJ whole genome shotgun (WGS) entry which is preliminary data.</text>
</comment>
<dbReference type="InterPro" id="IPR023410">
    <property type="entry name" value="14-3-3_domain"/>
</dbReference>
<evidence type="ECO:0000256" key="1">
    <source>
        <dbReference type="ARBA" id="ARBA00006141"/>
    </source>
</evidence>
<comment type="similarity">
    <text evidence="1">Belongs to the 14-3-3 family.</text>
</comment>
<protein>
    <recommendedName>
        <fullName evidence="2">14-3-3 domain-containing protein</fullName>
    </recommendedName>
</protein>
<dbReference type="OrthoDB" id="10260625at2759"/>
<dbReference type="InterPro" id="IPR000308">
    <property type="entry name" value="14-3-3"/>
</dbReference>
<dbReference type="CDD" id="cd08774">
    <property type="entry name" value="14-3-3"/>
    <property type="match status" value="1"/>
</dbReference>
<evidence type="ECO:0000259" key="2">
    <source>
        <dbReference type="SMART" id="SM00101"/>
    </source>
</evidence>
<dbReference type="EMBL" id="RRYP01014783">
    <property type="protein sequence ID" value="TNV75806.1"/>
    <property type="molecule type" value="Genomic_DNA"/>
</dbReference>
<dbReference type="Pfam" id="PF00244">
    <property type="entry name" value="14-3-3"/>
    <property type="match status" value="1"/>
</dbReference>
<dbReference type="InterPro" id="IPR036815">
    <property type="entry name" value="14-3-3_dom_sf"/>
</dbReference>
<organism evidence="3 4">
    <name type="scientific">Halteria grandinella</name>
    <dbReference type="NCBI Taxonomy" id="5974"/>
    <lineage>
        <taxon>Eukaryota</taxon>
        <taxon>Sar</taxon>
        <taxon>Alveolata</taxon>
        <taxon>Ciliophora</taxon>
        <taxon>Intramacronucleata</taxon>
        <taxon>Spirotrichea</taxon>
        <taxon>Stichotrichia</taxon>
        <taxon>Sporadotrichida</taxon>
        <taxon>Halteriidae</taxon>
        <taxon>Halteria</taxon>
    </lineage>
</organism>
<dbReference type="PIRSF" id="PIRSF000868">
    <property type="entry name" value="14-3-3"/>
    <property type="match status" value="1"/>
</dbReference>
<proteinExistence type="inferred from homology"/>
<feature type="domain" description="14-3-3" evidence="2">
    <location>
        <begin position="9"/>
        <end position="236"/>
    </location>
</feature>